<dbReference type="EMBL" id="QRIM01000009">
    <property type="protein sequence ID" value="RHG60183.1"/>
    <property type="molecule type" value="Genomic_DNA"/>
</dbReference>
<gene>
    <name evidence="1" type="ORF">DW252_08920</name>
</gene>
<evidence type="ECO:0000313" key="1">
    <source>
        <dbReference type="EMBL" id="RHG60183.1"/>
    </source>
</evidence>
<dbReference type="RefSeq" id="WP_118218100.1">
    <property type="nucleotide sequence ID" value="NZ_JADNAW010000044.1"/>
</dbReference>
<comment type="caution">
    <text evidence="1">The sequence shown here is derived from an EMBL/GenBank/DDBJ whole genome shotgun (WGS) entry which is preliminary data.</text>
</comment>
<reference evidence="1 2" key="1">
    <citation type="submission" date="2018-08" db="EMBL/GenBank/DDBJ databases">
        <title>A genome reference for cultivated species of the human gut microbiota.</title>
        <authorList>
            <person name="Zou Y."/>
            <person name="Xue W."/>
            <person name="Luo G."/>
        </authorList>
    </citation>
    <scope>NUCLEOTIDE SEQUENCE [LARGE SCALE GENOMIC DNA]</scope>
    <source>
        <strain evidence="1 2">AM22-12LB</strain>
    </source>
</reference>
<proteinExistence type="predicted"/>
<accession>A0A414UB95</accession>
<name>A0A414UB95_9FIRM</name>
<dbReference type="AlphaFoldDB" id="A0A414UB95"/>
<dbReference type="Proteomes" id="UP000286595">
    <property type="component" value="Unassembled WGS sequence"/>
</dbReference>
<evidence type="ECO:0000313" key="2">
    <source>
        <dbReference type="Proteomes" id="UP000286595"/>
    </source>
</evidence>
<organism evidence="1 2">
    <name type="scientific">Coprococcus comes</name>
    <dbReference type="NCBI Taxonomy" id="410072"/>
    <lineage>
        <taxon>Bacteria</taxon>
        <taxon>Bacillati</taxon>
        <taxon>Bacillota</taxon>
        <taxon>Clostridia</taxon>
        <taxon>Lachnospirales</taxon>
        <taxon>Lachnospiraceae</taxon>
        <taxon>Coprococcus</taxon>
    </lineage>
</organism>
<sequence>MVNVYRVTSIKHAEDGTVSNVFVPAGAYRRSDRVPEEIRTASIYENMPGTEDTLGVLIEGVRNED</sequence>
<protein>
    <submittedName>
        <fullName evidence="1">Uncharacterized protein</fullName>
    </submittedName>
</protein>